<dbReference type="SUPFAM" id="SSF53092">
    <property type="entry name" value="Creatinase/prolidase N-terminal domain"/>
    <property type="match status" value="1"/>
</dbReference>
<dbReference type="PROSITE" id="PS00491">
    <property type="entry name" value="PROLINE_PEPTIDASE"/>
    <property type="match status" value="1"/>
</dbReference>
<accession>A0A550JLL9</accession>
<name>A0A550JLL9_9BACT</name>
<reference evidence="7 8" key="1">
    <citation type="submission" date="2019-07" db="EMBL/GenBank/DDBJ databases">
        <title>Insights of Desulfuromonas acetexigens electromicrobiology.</title>
        <authorList>
            <person name="Katuri K."/>
            <person name="Sapireddy V."/>
            <person name="Shaw D.R."/>
            <person name="Saikaly P."/>
        </authorList>
    </citation>
    <scope>NUCLEOTIDE SEQUENCE [LARGE SCALE GENOMIC DNA]</scope>
    <source>
        <strain evidence="7 8">2873</strain>
    </source>
</reference>
<dbReference type="SUPFAM" id="SSF55920">
    <property type="entry name" value="Creatinase/aminopeptidase"/>
    <property type="match status" value="1"/>
</dbReference>
<dbReference type="InterPro" id="IPR001714">
    <property type="entry name" value="Pept_M24_MAP"/>
</dbReference>
<keyword evidence="7" id="KW-0031">Aminopeptidase</keyword>
<evidence type="ECO:0000259" key="6">
    <source>
        <dbReference type="Pfam" id="PF01321"/>
    </source>
</evidence>
<dbReference type="PANTHER" id="PTHR46112:SF3">
    <property type="entry name" value="AMINOPEPTIDASE YPDF"/>
    <property type="match status" value="1"/>
</dbReference>
<dbReference type="Pfam" id="PF01321">
    <property type="entry name" value="Creatinase_N"/>
    <property type="match status" value="1"/>
</dbReference>
<organism evidence="7 8">
    <name type="scientific">Trichloromonas acetexigens</name>
    <dbReference type="NCBI Taxonomy" id="38815"/>
    <lineage>
        <taxon>Bacteria</taxon>
        <taxon>Pseudomonadati</taxon>
        <taxon>Thermodesulfobacteriota</taxon>
        <taxon>Desulfuromonadia</taxon>
        <taxon>Desulfuromonadales</taxon>
        <taxon>Trichloromonadaceae</taxon>
        <taxon>Trichloromonas</taxon>
    </lineage>
</organism>
<keyword evidence="1" id="KW-0645">Protease</keyword>
<dbReference type="InterPro" id="IPR000994">
    <property type="entry name" value="Pept_M24"/>
</dbReference>
<proteinExistence type="predicted"/>
<keyword evidence="8" id="KW-1185">Reference proteome</keyword>
<dbReference type="AlphaFoldDB" id="A0A550JLL9"/>
<evidence type="ECO:0000256" key="2">
    <source>
        <dbReference type="ARBA" id="ARBA00022723"/>
    </source>
</evidence>
<dbReference type="Proteomes" id="UP000317155">
    <property type="component" value="Unassembled WGS sequence"/>
</dbReference>
<dbReference type="PANTHER" id="PTHR46112">
    <property type="entry name" value="AMINOPEPTIDASE"/>
    <property type="match status" value="1"/>
</dbReference>
<keyword evidence="3" id="KW-0378">Hydrolase</keyword>
<dbReference type="Gene3D" id="3.90.230.10">
    <property type="entry name" value="Creatinase/methionine aminopeptidase superfamily"/>
    <property type="match status" value="1"/>
</dbReference>
<dbReference type="GO" id="GO:0008235">
    <property type="term" value="F:metalloexopeptidase activity"/>
    <property type="evidence" value="ECO:0007669"/>
    <property type="project" value="UniProtKB-ARBA"/>
</dbReference>
<dbReference type="GO" id="GO:0046872">
    <property type="term" value="F:metal ion binding"/>
    <property type="evidence" value="ECO:0007669"/>
    <property type="project" value="UniProtKB-KW"/>
</dbReference>
<dbReference type="InterPro" id="IPR050659">
    <property type="entry name" value="Peptidase_M24B"/>
</dbReference>
<dbReference type="GO" id="GO:0004177">
    <property type="term" value="F:aminopeptidase activity"/>
    <property type="evidence" value="ECO:0007669"/>
    <property type="project" value="UniProtKB-KW"/>
</dbReference>
<dbReference type="InterPro" id="IPR000587">
    <property type="entry name" value="Creatinase_N"/>
</dbReference>
<protein>
    <submittedName>
        <fullName evidence="7">Aminopeptidase P family protein</fullName>
    </submittedName>
</protein>
<dbReference type="InterPro" id="IPR029149">
    <property type="entry name" value="Creatin/AminoP/Spt16_N"/>
</dbReference>
<evidence type="ECO:0000313" key="7">
    <source>
        <dbReference type="EMBL" id="TRO84112.1"/>
    </source>
</evidence>
<dbReference type="InterPro" id="IPR001131">
    <property type="entry name" value="Peptidase_M24B_aminopep-P_CS"/>
</dbReference>
<dbReference type="Pfam" id="PF00557">
    <property type="entry name" value="Peptidase_M24"/>
    <property type="match status" value="1"/>
</dbReference>
<dbReference type="RefSeq" id="WP_092053342.1">
    <property type="nucleotide sequence ID" value="NZ_FOJJ01000001.1"/>
</dbReference>
<keyword evidence="2" id="KW-0479">Metal-binding</keyword>
<comment type="caution">
    <text evidence="7">The sequence shown here is derived from an EMBL/GenBank/DDBJ whole genome shotgun (WGS) entry which is preliminary data.</text>
</comment>
<dbReference type="InterPro" id="IPR036005">
    <property type="entry name" value="Creatinase/aminopeptidase-like"/>
</dbReference>
<dbReference type="GO" id="GO:0006508">
    <property type="term" value="P:proteolysis"/>
    <property type="evidence" value="ECO:0007669"/>
    <property type="project" value="UniProtKB-KW"/>
</dbReference>
<evidence type="ECO:0000259" key="5">
    <source>
        <dbReference type="Pfam" id="PF00557"/>
    </source>
</evidence>
<keyword evidence="4" id="KW-0482">Metalloprotease</keyword>
<evidence type="ECO:0000256" key="1">
    <source>
        <dbReference type="ARBA" id="ARBA00022670"/>
    </source>
</evidence>
<sequence>MVNTRVIRAGEALIPLEIDGMVFTHLPNIRYLCGFTGSDGVLVVIGREAIFLTDSRYVTQAKEQVQADEIREYRSKWEGVQELLAAKGVVRAGFEAEHLSYAAVEELRGKSAENQQWVPVTGAIKALRAVKDAEEIACMEAAAALNAECFAEVLPLIRPGVVEREIALALEFAFKKRGAEEKAFDIIVASGVRGALPHGIASDKCLAEGELVTIDFGCRYRGYHSDETVTLALGQVPERLLEIHAVVLEAQRRAMAAVRPGAPLRAIDQAARDTIVERGFGDYFGHGTGHGLGLEVHEFPSVSPRSEETAEAGMVITIEPGIYIPELGGVRIEDTVQVTAEGCRRLTRIPKGL</sequence>
<gene>
    <name evidence="7" type="ORF">FL622_02730</name>
</gene>
<dbReference type="Gene3D" id="3.40.350.10">
    <property type="entry name" value="Creatinase/prolidase N-terminal domain"/>
    <property type="match status" value="1"/>
</dbReference>
<dbReference type="CDD" id="cd01092">
    <property type="entry name" value="APP-like"/>
    <property type="match status" value="1"/>
</dbReference>
<dbReference type="EMBL" id="VJVV01000001">
    <property type="protein sequence ID" value="TRO84112.1"/>
    <property type="molecule type" value="Genomic_DNA"/>
</dbReference>
<feature type="domain" description="Peptidase M24" evidence="5">
    <location>
        <begin position="137"/>
        <end position="340"/>
    </location>
</feature>
<evidence type="ECO:0000313" key="8">
    <source>
        <dbReference type="Proteomes" id="UP000317155"/>
    </source>
</evidence>
<evidence type="ECO:0000256" key="4">
    <source>
        <dbReference type="ARBA" id="ARBA00023049"/>
    </source>
</evidence>
<evidence type="ECO:0000256" key="3">
    <source>
        <dbReference type="ARBA" id="ARBA00022801"/>
    </source>
</evidence>
<feature type="domain" description="Creatinase N-terminal" evidence="6">
    <location>
        <begin position="13"/>
        <end position="130"/>
    </location>
</feature>
<dbReference type="OrthoDB" id="9806388at2"/>
<dbReference type="PRINTS" id="PR00599">
    <property type="entry name" value="MAPEPTIDASE"/>
</dbReference>